<dbReference type="EMBL" id="GL629735">
    <property type="protein sequence ID" value="EFX05398.1"/>
    <property type="molecule type" value="Genomic_DNA"/>
</dbReference>
<dbReference type="InterPro" id="IPR045863">
    <property type="entry name" value="CorA_TM1_TM2"/>
</dbReference>
<evidence type="ECO:0000313" key="7">
    <source>
        <dbReference type="EMBL" id="EFX05398.1"/>
    </source>
</evidence>
<feature type="compositionally biased region" description="Polar residues" evidence="5">
    <location>
        <begin position="16"/>
        <end position="36"/>
    </location>
</feature>
<dbReference type="STRING" id="655863.F0X8T1"/>
<dbReference type="GO" id="GO:0015087">
    <property type="term" value="F:cobalt ion transmembrane transporter activity"/>
    <property type="evidence" value="ECO:0007669"/>
    <property type="project" value="TreeGrafter"/>
</dbReference>
<evidence type="ECO:0000313" key="8">
    <source>
        <dbReference type="Proteomes" id="UP000007796"/>
    </source>
</evidence>
<proteinExistence type="predicted"/>
<dbReference type="Gene3D" id="1.20.58.340">
    <property type="entry name" value="Magnesium transport protein CorA, transmembrane region"/>
    <property type="match status" value="1"/>
</dbReference>
<evidence type="ECO:0000256" key="3">
    <source>
        <dbReference type="ARBA" id="ARBA00022989"/>
    </source>
</evidence>
<feature type="compositionally biased region" description="Pro residues" evidence="5">
    <location>
        <begin position="37"/>
        <end position="47"/>
    </location>
</feature>
<dbReference type="InParanoid" id="F0X8T1"/>
<dbReference type="RefSeq" id="XP_014174880.1">
    <property type="nucleotide sequence ID" value="XM_014319405.1"/>
</dbReference>
<organism evidence="8">
    <name type="scientific">Grosmannia clavigera (strain kw1407 / UAMH 11150)</name>
    <name type="common">Blue stain fungus</name>
    <name type="synonym">Graphiocladiella clavigera</name>
    <dbReference type="NCBI Taxonomy" id="655863"/>
    <lineage>
        <taxon>Eukaryota</taxon>
        <taxon>Fungi</taxon>
        <taxon>Dikarya</taxon>
        <taxon>Ascomycota</taxon>
        <taxon>Pezizomycotina</taxon>
        <taxon>Sordariomycetes</taxon>
        <taxon>Sordariomycetidae</taxon>
        <taxon>Ophiostomatales</taxon>
        <taxon>Ophiostomataceae</taxon>
        <taxon>Leptographium</taxon>
    </lineage>
</organism>
<protein>
    <submittedName>
        <fullName evidence="7">Mg2+ transporter</fullName>
    </submittedName>
</protein>
<feature type="transmembrane region" description="Helical" evidence="6">
    <location>
        <begin position="932"/>
        <end position="952"/>
    </location>
</feature>
<evidence type="ECO:0000256" key="2">
    <source>
        <dbReference type="ARBA" id="ARBA00022692"/>
    </source>
</evidence>
<sequence>MSVFSADEDVIARPLRSSTWSPESTTQPRANASEQRPPSPLFRPGPRSPSQRQPGNLHKQKLTSSDSSSRRGLRPAAVYSFKPSQLWNTTSSSQLSLLDLDEGDDGGGGDKEENVSGGAVNGSENKNDASGGANLRENQKLLNVFESQYRGDYILGGTHKAKLSAVLSRRPKHQPLFRWLHCTRNPMDFEDFSASGLTTAEKTGIRELLPRVQRRYVKTVQTASGMRVQYMTPSIIYHPLSHEAPGKKASTQKRRTLTWVCLPYLSLEKYSGLQSGGDGSLRSGVIPPSFPVATLLQNKNTRTGQDRDMRQAVCQSPVTPSGMCFHVPQLWIVMVDNTFLFTYGRMTDKELRGDGISLVLQPISDTTHTQPLKVIAVTFEKVLWSIPLEECISWLDFVGHFREFWPSRVQFFRHGRAINADDWSRIWNKARHIDDKITLEMRIGPKPAPPPVGVLLPLGDTHEAPARPSTSTTEDRLTATSQAKLAVFTCLAGVLYLESGTVNQDVLDDRLREVENYLQTKICFSDRRIYTACPVMTRETVRAKLAAEGAQAAPEGLQRTGISEYEMRLDIFNAADVVFQFFFPLNVDVPTGGSENFKVFGRTLRIVLRRLSRRVQMFQELFGGTGLREPVQLATVPNELVDAWIDLLMFLVLLPAYTGKCSQLLEHCNTLLSSGMAAAVLKLSDQPLLARVVVQPMDLLALLSMPIMQDVTGGLPDICECYSAALESMKSEIALQRPDRSRDYRISLLVEEIMAVERVVTAQSTIFQILFRYGTATDHTSNGHETLSEIYAWGYQPREFSREAKSSNGGRRNQYSHIRETYAYNGVATAKADSLADVGKLAATDPYGYRRLLLHECQRLLDDRSEDFDMLRNWAASLEKSNQNKVDTTKDRHDNALYAFTIVTVIFLPLSAVASVFGMNTNDVRNMEVNQWVYWATALPVTLVVVLLGLLWTGELGNLVRWIQSFGTPVVPVGYQKPLGNDSEEDFPSVVVRRYSRD</sequence>
<dbReference type="HOGENOM" id="CLU_003895_0_0_1"/>
<evidence type="ECO:0000256" key="4">
    <source>
        <dbReference type="ARBA" id="ARBA00023136"/>
    </source>
</evidence>
<evidence type="ECO:0000256" key="1">
    <source>
        <dbReference type="ARBA" id="ARBA00004651"/>
    </source>
</evidence>
<accession>F0X8T1</accession>
<dbReference type="GO" id="GO:0005886">
    <property type="term" value="C:plasma membrane"/>
    <property type="evidence" value="ECO:0007669"/>
    <property type="project" value="UniProtKB-SubCell"/>
</dbReference>
<dbReference type="Proteomes" id="UP000007796">
    <property type="component" value="Unassembled WGS sequence"/>
</dbReference>
<keyword evidence="4 6" id="KW-0472">Membrane</keyword>
<evidence type="ECO:0000256" key="6">
    <source>
        <dbReference type="SAM" id="Phobius"/>
    </source>
</evidence>
<feature type="region of interest" description="Disordered" evidence="5">
    <location>
        <begin position="1"/>
        <end position="74"/>
    </location>
</feature>
<dbReference type="GO" id="GO:0000287">
    <property type="term" value="F:magnesium ion binding"/>
    <property type="evidence" value="ECO:0007669"/>
    <property type="project" value="TreeGrafter"/>
</dbReference>
<keyword evidence="2 6" id="KW-0812">Transmembrane</keyword>
<comment type="subcellular location">
    <subcellularLocation>
        <location evidence="1">Cell membrane</location>
        <topology evidence="1">Multi-pass membrane protein</topology>
    </subcellularLocation>
</comment>
<dbReference type="PANTHER" id="PTHR46494">
    <property type="entry name" value="CORA FAMILY METAL ION TRANSPORTER (EUROFUNG)"/>
    <property type="match status" value="1"/>
</dbReference>
<evidence type="ECO:0000256" key="5">
    <source>
        <dbReference type="SAM" id="MobiDB-lite"/>
    </source>
</evidence>
<keyword evidence="3 6" id="KW-1133">Transmembrane helix</keyword>
<dbReference type="AlphaFoldDB" id="F0X8T1"/>
<feature type="region of interest" description="Disordered" evidence="5">
    <location>
        <begin position="97"/>
        <end position="134"/>
    </location>
</feature>
<dbReference type="SUPFAM" id="SSF144083">
    <property type="entry name" value="Magnesium transport protein CorA, transmembrane region"/>
    <property type="match status" value="1"/>
</dbReference>
<dbReference type="eggNOG" id="ENOG502S5DR">
    <property type="taxonomic scope" value="Eukaryota"/>
</dbReference>
<name>F0X8T1_GROCL</name>
<dbReference type="GO" id="GO:0050897">
    <property type="term" value="F:cobalt ion binding"/>
    <property type="evidence" value="ECO:0007669"/>
    <property type="project" value="TreeGrafter"/>
</dbReference>
<gene>
    <name evidence="7" type="ORF">CMQ_3467</name>
</gene>
<dbReference type="Pfam" id="PF01544">
    <property type="entry name" value="CorA"/>
    <property type="match status" value="1"/>
</dbReference>
<dbReference type="OrthoDB" id="5286874at2759"/>
<dbReference type="GeneID" id="25976570"/>
<dbReference type="InterPro" id="IPR002523">
    <property type="entry name" value="MgTranspt_CorA/ZnTranspt_ZntB"/>
</dbReference>
<feature type="transmembrane region" description="Helical" evidence="6">
    <location>
        <begin position="897"/>
        <end position="920"/>
    </location>
</feature>
<keyword evidence="8" id="KW-1185">Reference proteome</keyword>
<reference evidence="7 8" key="1">
    <citation type="journal article" date="2011" name="Proc. Natl. Acad. Sci. U.S.A.">
        <title>Genome and transcriptome analyses of the mountain pine beetle-fungal symbiont Grosmannia clavigera, a lodgepole pine pathogen.</title>
        <authorList>
            <person name="DiGuistini S."/>
            <person name="Wang Y."/>
            <person name="Liao N.Y."/>
            <person name="Taylor G."/>
            <person name="Tanguay P."/>
            <person name="Feau N."/>
            <person name="Henrissat B."/>
            <person name="Chan S.K."/>
            <person name="Hesse-Orce U."/>
            <person name="Alamouti S.M."/>
            <person name="Tsui C.K.M."/>
            <person name="Docking R.T."/>
            <person name="Levasseur A."/>
            <person name="Haridas S."/>
            <person name="Robertson G."/>
            <person name="Birol I."/>
            <person name="Holt R.A."/>
            <person name="Marra M.A."/>
            <person name="Hamelin R.C."/>
            <person name="Hirst M."/>
            <person name="Jones S.J.M."/>
            <person name="Bohlmann J."/>
            <person name="Breuil C."/>
        </authorList>
    </citation>
    <scope>NUCLEOTIDE SEQUENCE [LARGE SCALE GENOMIC DNA]</scope>
    <source>
        <strain evidence="8">kw1407 / UAMH 11150</strain>
    </source>
</reference>
<dbReference type="PANTHER" id="PTHR46494:SF3">
    <property type="entry name" value="ZINC TRANSPORT PROTEIN ZNTB"/>
    <property type="match status" value="1"/>
</dbReference>
<dbReference type="GO" id="GO:0015095">
    <property type="term" value="F:magnesium ion transmembrane transporter activity"/>
    <property type="evidence" value="ECO:0007669"/>
    <property type="project" value="TreeGrafter"/>
</dbReference>